<dbReference type="SUPFAM" id="SSF53756">
    <property type="entry name" value="UDP-Glycosyltransferase/glycogen phosphorylase"/>
    <property type="match status" value="1"/>
</dbReference>
<evidence type="ECO:0000259" key="2">
    <source>
        <dbReference type="Pfam" id="PF13439"/>
    </source>
</evidence>
<dbReference type="Pfam" id="PF00534">
    <property type="entry name" value="Glycos_transf_1"/>
    <property type="match status" value="1"/>
</dbReference>
<keyword evidence="3" id="KW-0328">Glycosyltransferase</keyword>
<evidence type="ECO:0000259" key="1">
    <source>
        <dbReference type="Pfam" id="PF00534"/>
    </source>
</evidence>
<dbReference type="GO" id="GO:0016757">
    <property type="term" value="F:glycosyltransferase activity"/>
    <property type="evidence" value="ECO:0007669"/>
    <property type="project" value="UniProtKB-KW"/>
</dbReference>
<gene>
    <name evidence="3" type="ORF">V3330_11320</name>
</gene>
<evidence type="ECO:0000313" key="3">
    <source>
        <dbReference type="EMBL" id="MEJ8568216.1"/>
    </source>
</evidence>
<comment type="caution">
    <text evidence="3">The sequence shown here is derived from an EMBL/GenBank/DDBJ whole genome shotgun (WGS) entry which is preliminary data.</text>
</comment>
<organism evidence="3 4">
    <name type="scientific">Elongatibacter sediminis</name>
    <dbReference type="NCBI Taxonomy" id="3119006"/>
    <lineage>
        <taxon>Bacteria</taxon>
        <taxon>Pseudomonadati</taxon>
        <taxon>Pseudomonadota</taxon>
        <taxon>Gammaproteobacteria</taxon>
        <taxon>Chromatiales</taxon>
        <taxon>Wenzhouxiangellaceae</taxon>
        <taxon>Elongatibacter</taxon>
    </lineage>
</organism>
<proteinExistence type="predicted"/>
<name>A0AAW9REL0_9GAMM</name>
<feature type="domain" description="Glycosyltransferase subfamily 4-like N-terminal" evidence="2">
    <location>
        <begin position="13"/>
        <end position="180"/>
    </location>
</feature>
<dbReference type="GO" id="GO:1901135">
    <property type="term" value="P:carbohydrate derivative metabolic process"/>
    <property type="evidence" value="ECO:0007669"/>
    <property type="project" value="UniProtKB-ARBA"/>
</dbReference>
<dbReference type="InterPro" id="IPR001296">
    <property type="entry name" value="Glyco_trans_1"/>
</dbReference>
<dbReference type="CDD" id="cd03801">
    <property type="entry name" value="GT4_PimA-like"/>
    <property type="match status" value="1"/>
</dbReference>
<keyword evidence="3" id="KW-0808">Transferase</keyword>
<dbReference type="EMBL" id="JAZHOG010000007">
    <property type="protein sequence ID" value="MEJ8568216.1"/>
    <property type="molecule type" value="Genomic_DNA"/>
</dbReference>
<protein>
    <submittedName>
        <fullName evidence="3">Glycosyltransferase family 4 protein</fullName>
        <ecNumber evidence="3">2.4.-.-</ecNumber>
    </submittedName>
</protein>
<dbReference type="PANTHER" id="PTHR12526">
    <property type="entry name" value="GLYCOSYLTRANSFERASE"/>
    <property type="match status" value="1"/>
</dbReference>
<dbReference type="EC" id="2.4.-.-" evidence="3"/>
<dbReference type="InterPro" id="IPR028098">
    <property type="entry name" value="Glyco_trans_4-like_N"/>
</dbReference>
<keyword evidence="4" id="KW-1185">Reference proteome</keyword>
<dbReference type="RefSeq" id="WP_354695539.1">
    <property type="nucleotide sequence ID" value="NZ_JAZHOG010000007.1"/>
</dbReference>
<reference evidence="3 4" key="1">
    <citation type="submission" date="2024-02" db="EMBL/GenBank/DDBJ databases">
        <title>A novel Wenzhouxiangellaceae bacterium, isolated from coastal sediments.</title>
        <authorList>
            <person name="Du Z.-J."/>
            <person name="Ye Y.-Q."/>
            <person name="Zhang X.-Y."/>
        </authorList>
    </citation>
    <scope>NUCLEOTIDE SEQUENCE [LARGE SCALE GENOMIC DNA]</scope>
    <source>
        <strain evidence="3 4">CH-27</strain>
    </source>
</reference>
<accession>A0AAW9REL0</accession>
<sequence length="386" mass="42126">MKKLLIIDPAESFGGAESYALSICDAAIDRGWSVEAAFNATKPLEAFRNGLSEMGAGIHHAALEMHDSNLRSIPAQVGMARHTTALLKRADPDVALVILPWPGYGLGMACALAALRIPSLIVFQLVPATKMKYRWPVRRLYRWTQKRKQAWVAVSEGNRSVLSESFGVSRSEIEVIHNGVAVPDAEGCDDFARDELRRNLLSEFNLPDDARIVLSVGRLEKRKGILDLVKAVPSVLQDVPQARFIWAGEGNLRKEVESEIAASGLGHHLLLLGHRTDVPALLDCCDLFLFPSHFEGFPFALLEALAHDAPYVASDSCGSTEIGASGEYGLHFKCGSKTDMADKIVQALKAQGEGVRKAGKGRERVRDFSIDTMKASTLRAIETLCP</sequence>
<dbReference type="Gene3D" id="3.40.50.2000">
    <property type="entry name" value="Glycogen Phosphorylase B"/>
    <property type="match status" value="2"/>
</dbReference>
<dbReference type="Pfam" id="PF13439">
    <property type="entry name" value="Glyco_transf_4"/>
    <property type="match status" value="1"/>
</dbReference>
<evidence type="ECO:0000313" key="4">
    <source>
        <dbReference type="Proteomes" id="UP001359886"/>
    </source>
</evidence>
<feature type="domain" description="Glycosyl transferase family 1" evidence="1">
    <location>
        <begin position="203"/>
        <end position="351"/>
    </location>
</feature>
<dbReference type="Proteomes" id="UP001359886">
    <property type="component" value="Unassembled WGS sequence"/>
</dbReference>
<dbReference type="AlphaFoldDB" id="A0AAW9REL0"/>